<gene>
    <name evidence="1" type="ORF">F2P81_024978</name>
</gene>
<protein>
    <submittedName>
        <fullName evidence="1">Uncharacterized protein</fullName>
    </submittedName>
</protein>
<name>A0A6A4RRS0_SCOMX</name>
<evidence type="ECO:0000313" key="2">
    <source>
        <dbReference type="Proteomes" id="UP000438429"/>
    </source>
</evidence>
<reference evidence="1 2" key="1">
    <citation type="submission" date="2019-06" db="EMBL/GenBank/DDBJ databases">
        <title>Draft genomes of female and male turbot (Scophthalmus maximus).</title>
        <authorList>
            <person name="Xu H."/>
            <person name="Xu X.-W."/>
            <person name="Shao C."/>
            <person name="Chen S."/>
        </authorList>
    </citation>
    <scope>NUCLEOTIDE SEQUENCE [LARGE SCALE GENOMIC DNA]</scope>
    <source>
        <strain evidence="1">Ysfricsl-2016a</strain>
        <tissue evidence="1">Blood</tissue>
    </source>
</reference>
<comment type="caution">
    <text evidence="1">The sequence shown here is derived from an EMBL/GenBank/DDBJ whole genome shotgun (WGS) entry which is preliminary data.</text>
</comment>
<dbReference type="EMBL" id="VEVO01000023">
    <property type="protein sequence ID" value="KAF0022997.1"/>
    <property type="molecule type" value="Genomic_DNA"/>
</dbReference>
<dbReference type="Proteomes" id="UP000438429">
    <property type="component" value="Unassembled WGS sequence"/>
</dbReference>
<organism evidence="1 2">
    <name type="scientific">Scophthalmus maximus</name>
    <name type="common">Turbot</name>
    <name type="synonym">Psetta maxima</name>
    <dbReference type="NCBI Taxonomy" id="52904"/>
    <lineage>
        <taxon>Eukaryota</taxon>
        <taxon>Metazoa</taxon>
        <taxon>Chordata</taxon>
        <taxon>Craniata</taxon>
        <taxon>Vertebrata</taxon>
        <taxon>Euteleostomi</taxon>
        <taxon>Actinopterygii</taxon>
        <taxon>Neopterygii</taxon>
        <taxon>Teleostei</taxon>
        <taxon>Neoteleostei</taxon>
        <taxon>Acanthomorphata</taxon>
        <taxon>Carangaria</taxon>
        <taxon>Pleuronectiformes</taxon>
        <taxon>Pleuronectoidei</taxon>
        <taxon>Scophthalmidae</taxon>
        <taxon>Scophthalmus</taxon>
    </lineage>
</organism>
<proteinExistence type="predicted"/>
<dbReference type="AlphaFoldDB" id="A0A6A4RRS0"/>
<accession>A0A6A4RRS0</accession>
<evidence type="ECO:0000313" key="1">
    <source>
        <dbReference type="EMBL" id="KAF0022997.1"/>
    </source>
</evidence>
<sequence length="100" mass="11156">MRLIRANFSGREYGIRRAAEPSVAVDFGVGSVFKDTRGPDQTKLMRQIYVGIHMQNRNKIQTIANPGKVVLRNTLQIIGFSLTPSALLVDRSVDRDAGQR</sequence>